<keyword evidence="4" id="KW-1185">Reference proteome</keyword>
<dbReference type="PANTHER" id="PTHR37706:SF2">
    <property type="entry name" value="TRANSMEMBRANE PROTEIN"/>
    <property type="match status" value="1"/>
</dbReference>
<keyword evidence="2" id="KW-0812">Transmembrane</keyword>
<proteinExistence type="predicted"/>
<dbReference type="PANTHER" id="PTHR37706">
    <property type="entry name" value="TRANSMEMBRANE PROTEIN"/>
    <property type="match status" value="1"/>
</dbReference>
<keyword evidence="2" id="KW-1133">Transmembrane helix</keyword>
<reference evidence="3" key="1">
    <citation type="submission" date="2023-05" db="EMBL/GenBank/DDBJ databases">
        <title>Nepenthes gracilis genome sequencing.</title>
        <authorList>
            <person name="Fukushima K."/>
        </authorList>
    </citation>
    <scope>NUCLEOTIDE SEQUENCE</scope>
    <source>
        <strain evidence="3">SING2019-196</strain>
    </source>
</reference>
<feature type="region of interest" description="Disordered" evidence="1">
    <location>
        <begin position="59"/>
        <end position="81"/>
    </location>
</feature>
<evidence type="ECO:0000313" key="3">
    <source>
        <dbReference type="EMBL" id="GMH03631.1"/>
    </source>
</evidence>
<comment type="caution">
    <text evidence="3">The sequence shown here is derived from an EMBL/GenBank/DDBJ whole genome shotgun (WGS) entry which is preliminary data.</text>
</comment>
<dbReference type="AlphaFoldDB" id="A0AAD3XGM5"/>
<organism evidence="3 4">
    <name type="scientific">Nepenthes gracilis</name>
    <name type="common">Slender pitcher plant</name>
    <dbReference type="NCBI Taxonomy" id="150966"/>
    <lineage>
        <taxon>Eukaryota</taxon>
        <taxon>Viridiplantae</taxon>
        <taxon>Streptophyta</taxon>
        <taxon>Embryophyta</taxon>
        <taxon>Tracheophyta</taxon>
        <taxon>Spermatophyta</taxon>
        <taxon>Magnoliopsida</taxon>
        <taxon>eudicotyledons</taxon>
        <taxon>Gunneridae</taxon>
        <taxon>Pentapetalae</taxon>
        <taxon>Caryophyllales</taxon>
        <taxon>Nepenthaceae</taxon>
        <taxon>Nepenthes</taxon>
    </lineage>
</organism>
<evidence type="ECO:0000256" key="1">
    <source>
        <dbReference type="SAM" id="MobiDB-lite"/>
    </source>
</evidence>
<keyword evidence="2" id="KW-0472">Membrane</keyword>
<feature type="compositionally biased region" description="Pro residues" evidence="1">
    <location>
        <begin position="63"/>
        <end position="76"/>
    </location>
</feature>
<gene>
    <name evidence="3" type="ORF">Nepgr_005470</name>
</gene>
<protein>
    <submittedName>
        <fullName evidence="3">Uncharacterized protein</fullName>
    </submittedName>
</protein>
<sequence>MASLSLSSIASPPVSRSHFFSSRSFACHGYCYVPTHLHHSFIGVSSRLNPSHWILRCGSGSPGPVPSPPQPDPPPVKSSKRFSGTAATLSRFQDGMQIFFAVLVWMSLFFWASAWDGRNNNIGRNKGTRPRR</sequence>
<evidence type="ECO:0000256" key="2">
    <source>
        <dbReference type="SAM" id="Phobius"/>
    </source>
</evidence>
<evidence type="ECO:0000313" key="4">
    <source>
        <dbReference type="Proteomes" id="UP001279734"/>
    </source>
</evidence>
<dbReference type="Proteomes" id="UP001279734">
    <property type="component" value="Unassembled WGS sequence"/>
</dbReference>
<feature type="transmembrane region" description="Helical" evidence="2">
    <location>
        <begin position="98"/>
        <end position="115"/>
    </location>
</feature>
<name>A0AAD3XGM5_NEPGR</name>
<dbReference type="EMBL" id="BSYO01000004">
    <property type="protein sequence ID" value="GMH03631.1"/>
    <property type="molecule type" value="Genomic_DNA"/>
</dbReference>
<accession>A0AAD3XGM5</accession>